<dbReference type="AlphaFoldDB" id="A0A9E7BYV0"/>
<dbReference type="Gene3D" id="3.40.50.880">
    <property type="match status" value="1"/>
</dbReference>
<dbReference type="CDD" id="cd01741">
    <property type="entry name" value="GATase1_1"/>
    <property type="match status" value="1"/>
</dbReference>
<dbReference type="Proteomes" id="UP001162834">
    <property type="component" value="Chromosome"/>
</dbReference>
<dbReference type="SUPFAM" id="SSF52317">
    <property type="entry name" value="Class I glutamine amidotransferase-like"/>
    <property type="match status" value="1"/>
</dbReference>
<dbReference type="InterPro" id="IPR044992">
    <property type="entry name" value="ChyE-like"/>
</dbReference>
<dbReference type="PROSITE" id="PS51273">
    <property type="entry name" value="GATASE_TYPE_1"/>
    <property type="match status" value="1"/>
</dbReference>
<name>A0A9E7BYV0_9ACTN</name>
<evidence type="ECO:0000259" key="1">
    <source>
        <dbReference type="Pfam" id="PF00117"/>
    </source>
</evidence>
<dbReference type="RefSeq" id="WP_259313544.1">
    <property type="nucleotide sequence ID" value="NZ_CP087164.1"/>
</dbReference>
<keyword evidence="3" id="KW-1185">Reference proteome</keyword>
<dbReference type="Pfam" id="PF00117">
    <property type="entry name" value="GATase"/>
    <property type="match status" value="1"/>
</dbReference>
<evidence type="ECO:0000313" key="3">
    <source>
        <dbReference type="Proteomes" id="UP001162834"/>
    </source>
</evidence>
<dbReference type="EMBL" id="CP087164">
    <property type="protein sequence ID" value="UGS33852.1"/>
    <property type="molecule type" value="Genomic_DNA"/>
</dbReference>
<dbReference type="InterPro" id="IPR017926">
    <property type="entry name" value="GATASE"/>
</dbReference>
<gene>
    <name evidence="2" type="ORF">DSM104329_00217</name>
</gene>
<dbReference type="InterPro" id="IPR029062">
    <property type="entry name" value="Class_I_gatase-like"/>
</dbReference>
<proteinExistence type="predicted"/>
<protein>
    <recommendedName>
        <fullName evidence="1">Glutamine amidotransferase domain-containing protein</fullName>
    </recommendedName>
</protein>
<sequence length="217" mass="22832">MCVRHAEFEGAGVFADVAAERGIELREVKTDLGEPVPGVDDVGGVIVQGGPFSVAEAQTVGHLADEMRLLADAAHAGLPVLGICLGAQLLAGGLGADVGPAPREERGMDDVRLTEAGLADPVLGPEGPGLRIFQFHGEAFTLPPGAERLATGDGCPEQAFRIGTRAYGLQFHHELPDPFAAFIPAHVRPTPDERAALNRFGRRIADRFFAVATEETP</sequence>
<dbReference type="PANTHER" id="PTHR42695:SF5">
    <property type="entry name" value="GLUTAMINE AMIDOTRANSFERASE YLR126C-RELATED"/>
    <property type="match status" value="1"/>
</dbReference>
<evidence type="ECO:0000313" key="2">
    <source>
        <dbReference type="EMBL" id="UGS33852.1"/>
    </source>
</evidence>
<dbReference type="GO" id="GO:0005829">
    <property type="term" value="C:cytosol"/>
    <property type="evidence" value="ECO:0007669"/>
    <property type="project" value="TreeGrafter"/>
</dbReference>
<feature type="domain" description="Glutamine amidotransferase" evidence="1">
    <location>
        <begin position="29"/>
        <end position="174"/>
    </location>
</feature>
<dbReference type="PANTHER" id="PTHR42695">
    <property type="entry name" value="GLUTAMINE AMIDOTRANSFERASE YLR126C-RELATED"/>
    <property type="match status" value="1"/>
</dbReference>
<accession>A0A9E7BYV0</accession>
<dbReference type="KEGG" id="sbae:DSM104329_00217"/>
<reference evidence="2" key="1">
    <citation type="journal article" date="2022" name="Int. J. Syst. Evol. Microbiol.">
        <title>Pseudomonas aegrilactucae sp. nov. and Pseudomonas morbosilactucae sp. nov., pathogens causing bacterial rot of lettuce in Japan.</title>
        <authorList>
            <person name="Sawada H."/>
            <person name="Fujikawa T."/>
            <person name="Satou M."/>
        </authorList>
    </citation>
    <scope>NUCLEOTIDE SEQUENCE</scope>
    <source>
        <strain evidence="2">0166_1</strain>
    </source>
</reference>
<organism evidence="2 3">
    <name type="scientific">Capillimicrobium parvum</name>
    <dbReference type="NCBI Taxonomy" id="2884022"/>
    <lineage>
        <taxon>Bacteria</taxon>
        <taxon>Bacillati</taxon>
        <taxon>Actinomycetota</taxon>
        <taxon>Thermoleophilia</taxon>
        <taxon>Solirubrobacterales</taxon>
        <taxon>Capillimicrobiaceae</taxon>
        <taxon>Capillimicrobium</taxon>
    </lineage>
</organism>